<dbReference type="RefSeq" id="WP_076599068.1">
    <property type="nucleotide sequence ID" value="NZ_CP046976.1"/>
</dbReference>
<evidence type="ECO:0000313" key="3">
    <source>
        <dbReference type="Proteomes" id="UP000186292"/>
    </source>
</evidence>
<proteinExistence type="predicted"/>
<dbReference type="SUPFAM" id="SSF51971">
    <property type="entry name" value="Nucleotide-binding domain"/>
    <property type="match status" value="1"/>
</dbReference>
<dbReference type="Proteomes" id="UP000186292">
    <property type="component" value="Unassembled WGS sequence"/>
</dbReference>
<dbReference type="Gene3D" id="3.40.50.720">
    <property type="entry name" value="NAD(P)-binding Rossmann-like Domain"/>
    <property type="match status" value="1"/>
</dbReference>
<accession>A0A1N7J8G9</accession>
<name>A0A1N7J8G9_9CORY</name>
<dbReference type="OrthoDB" id="4411534at2"/>
<dbReference type="STRING" id="1161099.SAMN05444817_104180"/>
<dbReference type="EMBL" id="FTOF01000004">
    <property type="protein sequence ID" value="SIS45620.1"/>
    <property type="molecule type" value="Genomic_DNA"/>
</dbReference>
<dbReference type="PRINTS" id="PR00419">
    <property type="entry name" value="ADXRDTASE"/>
</dbReference>
<evidence type="ECO:0000256" key="1">
    <source>
        <dbReference type="SAM" id="MobiDB-lite"/>
    </source>
</evidence>
<reference evidence="3" key="1">
    <citation type="submission" date="2017-01" db="EMBL/GenBank/DDBJ databases">
        <authorList>
            <person name="Varghese N."/>
            <person name="Submissions S."/>
        </authorList>
    </citation>
    <scope>NUCLEOTIDE SEQUENCE [LARGE SCALE GENOMIC DNA]</scope>
    <source>
        <strain evidence="3">DSM 44531</strain>
    </source>
</reference>
<organism evidence="2 3">
    <name type="scientific">Corynebacterium appendicis CIP 107643</name>
    <dbReference type="NCBI Taxonomy" id="1161099"/>
    <lineage>
        <taxon>Bacteria</taxon>
        <taxon>Bacillati</taxon>
        <taxon>Actinomycetota</taxon>
        <taxon>Actinomycetes</taxon>
        <taxon>Mycobacteriales</taxon>
        <taxon>Corynebacteriaceae</taxon>
        <taxon>Corynebacterium</taxon>
    </lineage>
</organism>
<gene>
    <name evidence="2" type="ORF">SAMN05444817_104180</name>
</gene>
<evidence type="ECO:0000313" key="2">
    <source>
        <dbReference type="EMBL" id="SIS45620.1"/>
    </source>
</evidence>
<dbReference type="AlphaFoldDB" id="A0A1N7J8G9"/>
<feature type="compositionally biased region" description="Low complexity" evidence="1">
    <location>
        <begin position="204"/>
        <end position="215"/>
    </location>
</feature>
<feature type="region of interest" description="Disordered" evidence="1">
    <location>
        <begin position="190"/>
        <end position="215"/>
    </location>
</feature>
<protein>
    <submittedName>
        <fullName evidence="2">Uncharacterized protein</fullName>
    </submittedName>
</protein>
<keyword evidence="3" id="KW-1185">Reference proteome</keyword>
<sequence length="236" mass="24367">MKHEHAAAAAFGPARRAAHRVAVIGHGPAAIETSDLLICMGDHFVDLFSPTPAPTCLIRFGSTRRAGDATESDNLVPRLRLFGNVKVGSDAGAVTVGELTCYYDTVIVASDTSAGSAGAEAGLVVVGNSREAAATYEFLRAHTALPLSRTPVVTEPAAASNRPGAVVALLESRRIPFTTWAGWHRPAWAGASSNADVPRSSREVQSAGPGSASGSVVTAADWFSLIAIARAVPDTP</sequence>